<dbReference type="Proteomes" id="UP000229314">
    <property type="component" value="Chromosome"/>
</dbReference>
<evidence type="ECO:0000313" key="2">
    <source>
        <dbReference type="Proteomes" id="UP000229314"/>
    </source>
</evidence>
<reference evidence="1 2" key="1">
    <citation type="submission" date="2017-10" db="EMBL/GenBank/DDBJ databases">
        <title>Complete genome sequence of Paracoccus yeei TT13 isolated from human skin.</title>
        <authorList>
            <person name="Lee K."/>
            <person name="Lim J.Y."/>
            <person name="Hwang I."/>
        </authorList>
    </citation>
    <scope>NUCLEOTIDE SEQUENCE [LARGE SCALE GENOMIC DNA]</scope>
    <source>
        <strain evidence="1 2">TT13</strain>
    </source>
</reference>
<dbReference type="NCBIfam" id="TIGR01634">
    <property type="entry name" value="tail_P2_I"/>
    <property type="match status" value="1"/>
</dbReference>
<dbReference type="EMBL" id="CP024422">
    <property type="protein sequence ID" value="ATQ56205.1"/>
    <property type="molecule type" value="Genomic_DNA"/>
</dbReference>
<proteinExistence type="predicted"/>
<sequence>MPSLLPYNASAAERALEAAAVAAILLPIYTGLRDPWRCPAPLLPWLAWSRSVDEWDDDWPDDRKREVIAASIDVHRHKGTIWSIRRALTAAGFGDAQVIERFGWQTHDGSFAYDGSHSYAEGDHWAEYRVILSQPIPRRQGALLRRLLMDVAPARCHLKLLDFTEVAYAHDATIIYDGTYTYGAT</sequence>
<dbReference type="RefSeq" id="WP_099649069.1">
    <property type="nucleotide sequence ID" value="NZ_CP024422.1"/>
</dbReference>
<organism evidence="1 2">
    <name type="scientific">Paracoccus yeei</name>
    <dbReference type="NCBI Taxonomy" id="147645"/>
    <lineage>
        <taxon>Bacteria</taxon>
        <taxon>Pseudomonadati</taxon>
        <taxon>Pseudomonadota</taxon>
        <taxon>Alphaproteobacteria</taxon>
        <taxon>Rhodobacterales</taxon>
        <taxon>Paracoccaceae</taxon>
        <taxon>Paracoccus</taxon>
    </lineage>
</organism>
<dbReference type="InterPro" id="IPR006521">
    <property type="entry name" value="Tail_protein_I"/>
</dbReference>
<protein>
    <submittedName>
        <fullName evidence="1">Phage tail protein I</fullName>
    </submittedName>
</protein>
<dbReference type="Pfam" id="PF09684">
    <property type="entry name" value="Tail_P2_I"/>
    <property type="match status" value="1"/>
</dbReference>
<gene>
    <name evidence="1" type="ORF">PYTT13_10555</name>
</gene>
<accession>A0A2D2C115</accession>
<dbReference type="AlphaFoldDB" id="A0A2D2C115"/>
<dbReference type="GeneID" id="78898108"/>
<name>A0A2D2C115_9RHOB</name>
<evidence type="ECO:0000313" key="1">
    <source>
        <dbReference type="EMBL" id="ATQ56205.1"/>
    </source>
</evidence>